<dbReference type="PANTHER" id="PTHR11361">
    <property type="entry name" value="DNA MISMATCH REPAIR PROTEIN MUTS FAMILY MEMBER"/>
    <property type="match status" value="1"/>
</dbReference>
<evidence type="ECO:0000259" key="5">
    <source>
        <dbReference type="SMART" id="SM00534"/>
    </source>
</evidence>
<dbReference type="OrthoDB" id="9802448at2"/>
<dbReference type="PANTHER" id="PTHR11361:SF152">
    <property type="entry name" value="DNA MISMATCH REPAIR PROTEIN"/>
    <property type="match status" value="1"/>
</dbReference>
<keyword evidence="4" id="KW-0812">Transmembrane</keyword>
<dbReference type="Proteomes" id="UP000176244">
    <property type="component" value="Unassembled WGS sequence"/>
</dbReference>
<proteinExistence type="predicted"/>
<sequence length="558" mass="62657">MEILFFIIIGVISIVVFGLVSSRRARQLFRQRLANEFGKAPTSFNPDIWGSVSDYWDRKLKYEQIDGVIDELTWSDLDMDDVFKRLDTCLTSVGDEYLYATLHQPLWTDKPLKDREQYITYFATHPRERLEIQMILSRLGKASYNDVTALIFESQLKALKNPRIYTILAMLPLFGLGLCLFNLSVGPAALVGSLLVNGVVYYYFKKEIAKNLLTIHYFSAILRCANRLLDFEKTAELSEIMAAIRQDASPFKALAGKLSGVMMGGTSDLDLLLDYLKIITLYDFRTYNKAIALVSKNSAAFHRLYQHIGELDLAIALASFRESLPGTVTPVFTKDFSVAATGIYHPLLDDPIANDIELTQNSLITGSNASGKSTFVKALAINSIFAQTIYTCTASSFAMAHCLPVTSMAVKDDILAGDSYFMAEIKSLKRTLDQVDRYPCLCFVDEILKGTNTIERIAASSAILDYLDQKNCLCLIATHDIELTNILAARYANYHFQETITDDSISFDYQLHPGPARTKNAIALLNYLDFDQQIITNAHTLVNHFTDTEKWPLLGQPQ</sequence>
<evidence type="ECO:0000256" key="4">
    <source>
        <dbReference type="SAM" id="Phobius"/>
    </source>
</evidence>
<dbReference type="GO" id="GO:0140664">
    <property type="term" value="F:ATP-dependent DNA damage sensor activity"/>
    <property type="evidence" value="ECO:0007669"/>
    <property type="project" value="InterPro"/>
</dbReference>
<protein>
    <submittedName>
        <fullName evidence="6">DNA mismatch repair protein MutS</fullName>
    </submittedName>
</protein>
<evidence type="ECO:0000256" key="2">
    <source>
        <dbReference type="ARBA" id="ARBA00022840"/>
    </source>
</evidence>
<evidence type="ECO:0000256" key="1">
    <source>
        <dbReference type="ARBA" id="ARBA00022741"/>
    </source>
</evidence>
<dbReference type="Gene3D" id="3.40.50.300">
    <property type="entry name" value="P-loop containing nucleotide triphosphate hydrolases"/>
    <property type="match status" value="1"/>
</dbReference>
<gene>
    <name evidence="6" type="primary">mutS_1</name>
    <name evidence="6" type="ORF">ACWI_18250</name>
</gene>
<dbReference type="GO" id="GO:0005524">
    <property type="term" value="F:ATP binding"/>
    <property type="evidence" value="ECO:0007669"/>
    <property type="project" value="UniProtKB-KW"/>
</dbReference>
<accession>A0A1F2PH31</accession>
<dbReference type="STRING" id="52694.ACWI_18250"/>
<reference evidence="6 7" key="1">
    <citation type="submission" date="2015-09" db="EMBL/GenBank/DDBJ databases">
        <title>Genome sequence of Acetobacterium wieringae DSM 1911.</title>
        <authorList>
            <person name="Poehlein A."/>
            <person name="Bengelsdorf F.R."/>
            <person name="Schiel-Bengelsdorf B."/>
            <person name="Duerre P."/>
            <person name="Daniel R."/>
        </authorList>
    </citation>
    <scope>NUCLEOTIDE SEQUENCE [LARGE SCALE GENOMIC DNA]</scope>
    <source>
        <strain evidence="6 7">DSM 1911</strain>
    </source>
</reference>
<dbReference type="AlphaFoldDB" id="A0A1F2PH31"/>
<dbReference type="GO" id="GO:0005829">
    <property type="term" value="C:cytosol"/>
    <property type="evidence" value="ECO:0007669"/>
    <property type="project" value="TreeGrafter"/>
</dbReference>
<dbReference type="Gene3D" id="1.10.1420.10">
    <property type="match status" value="1"/>
</dbReference>
<dbReference type="InterPro" id="IPR036187">
    <property type="entry name" value="DNA_mismatch_repair_MutS_sf"/>
</dbReference>
<dbReference type="Pfam" id="PF00488">
    <property type="entry name" value="MutS_V"/>
    <property type="match status" value="1"/>
</dbReference>
<comment type="caution">
    <text evidence="6">The sequence shown here is derived from an EMBL/GenBank/DDBJ whole genome shotgun (WGS) entry which is preliminary data.</text>
</comment>
<feature type="transmembrane region" description="Helical" evidence="4">
    <location>
        <begin position="6"/>
        <end position="22"/>
    </location>
</feature>
<dbReference type="InterPro" id="IPR027417">
    <property type="entry name" value="P-loop_NTPase"/>
</dbReference>
<dbReference type="InterPro" id="IPR045076">
    <property type="entry name" value="MutS"/>
</dbReference>
<feature type="domain" description="DNA mismatch repair proteins mutS family" evidence="5">
    <location>
        <begin position="359"/>
        <end position="543"/>
    </location>
</feature>
<keyword evidence="3" id="KW-0238">DNA-binding</keyword>
<evidence type="ECO:0000313" key="7">
    <source>
        <dbReference type="Proteomes" id="UP000176244"/>
    </source>
</evidence>
<dbReference type="GO" id="GO:0030983">
    <property type="term" value="F:mismatched DNA binding"/>
    <property type="evidence" value="ECO:0007669"/>
    <property type="project" value="InterPro"/>
</dbReference>
<keyword evidence="4" id="KW-0472">Membrane</keyword>
<evidence type="ECO:0000256" key="3">
    <source>
        <dbReference type="ARBA" id="ARBA00023125"/>
    </source>
</evidence>
<keyword evidence="2" id="KW-0067">ATP-binding</keyword>
<dbReference type="EMBL" id="LKEU01000029">
    <property type="protein sequence ID" value="OFV70613.1"/>
    <property type="molecule type" value="Genomic_DNA"/>
</dbReference>
<dbReference type="SUPFAM" id="SSF52540">
    <property type="entry name" value="P-loop containing nucleoside triphosphate hydrolases"/>
    <property type="match status" value="1"/>
</dbReference>
<organism evidence="6 7">
    <name type="scientific">Acetobacterium wieringae</name>
    <dbReference type="NCBI Taxonomy" id="52694"/>
    <lineage>
        <taxon>Bacteria</taxon>
        <taxon>Bacillati</taxon>
        <taxon>Bacillota</taxon>
        <taxon>Clostridia</taxon>
        <taxon>Eubacteriales</taxon>
        <taxon>Eubacteriaceae</taxon>
        <taxon>Acetobacterium</taxon>
    </lineage>
</organism>
<name>A0A1F2PH31_9FIRM</name>
<dbReference type="InterPro" id="IPR000432">
    <property type="entry name" value="DNA_mismatch_repair_MutS_C"/>
</dbReference>
<keyword evidence="1" id="KW-0547">Nucleotide-binding</keyword>
<evidence type="ECO:0000313" key="6">
    <source>
        <dbReference type="EMBL" id="OFV70613.1"/>
    </source>
</evidence>
<feature type="transmembrane region" description="Helical" evidence="4">
    <location>
        <begin position="164"/>
        <end position="183"/>
    </location>
</feature>
<dbReference type="GO" id="GO:0006298">
    <property type="term" value="P:mismatch repair"/>
    <property type="evidence" value="ECO:0007669"/>
    <property type="project" value="InterPro"/>
</dbReference>
<dbReference type="RefSeq" id="WP_070371134.1">
    <property type="nucleotide sequence ID" value="NZ_LKEU01000029.1"/>
</dbReference>
<keyword evidence="4" id="KW-1133">Transmembrane helix</keyword>
<dbReference type="SUPFAM" id="SSF48334">
    <property type="entry name" value="DNA repair protein MutS, domain III"/>
    <property type="match status" value="1"/>
</dbReference>
<dbReference type="SMART" id="SM00534">
    <property type="entry name" value="MUTSac"/>
    <property type="match status" value="1"/>
</dbReference>